<dbReference type="OrthoDB" id="9785768at2"/>
<dbReference type="PIRSF" id="PIRSF000429">
    <property type="entry name" value="Ac-CoA_Ac_transf"/>
    <property type="match status" value="1"/>
</dbReference>
<dbReference type="NCBIfam" id="NF004720">
    <property type="entry name" value="PRK06064.1"/>
    <property type="match status" value="1"/>
</dbReference>
<dbReference type="SUPFAM" id="SSF53901">
    <property type="entry name" value="Thiolase-like"/>
    <property type="match status" value="1"/>
</dbReference>
<dbReference type="PATRIC" id="fig|360411.5.peg.2703"/>
<sequence>MREVAILGIGQTSIDEHWDKSLREIAGEAALAALQDAGINSVDGVFVGNMMSGSANRQQQLGAFVADWIGVRYADAMHVESACSSGAAAFRSALMAVASGFMDIALAVGVEKMTDSPGAEITAELATAADADWEAGQGLSFVAINALIMRRYMYEYGWEHHHFAPFSINAHNNAVSNPNARLRSPLTEKDYLKAAMITPPINLMDASPVGDGAAAAVLVPVELLNRFPPRPIIKVLGAGAATDTMAVHSRKIPLWLSAAEKSVKQAYSQAGIGPEQIDVFELHDAFTIMAALSLEACGFAEKGKGPQLALDGEIRPDGRIPIATRGGLKARGHPVGATGMYQIVEVVQQLRGEAGQTQVPDARIGMTQNIGGSGSNIITHIFGRMN</sequence>
<dbReference type="EMBL" id="LGHJ01000016">
    <property type="protein sequence ID" value="KPL74931.1"/>
    <property type="molecule type" value="Genomic_DNA"/>
</dbReference>
<dbReference type="Gene3D" id="3.40.47.10">
    <property type="match status" value="1"/>
</dbReference>
<evidence type="ECO:0000259" key="2">
    <source>
        <dbReference type="Pfam" id="PF22691"/>
    </source>
</evidence>
<dbReference type="RefSeq" id="WP_061915879.1">
    <property type="nucleotide sequence ID" value="NZ_DF967971.1"/>
</dbReference>
<feature type="domain" description="Thiolase C-terminal" evidence="2">
    <location>
        <begin position="239"/>
        <end position="384"/>
    </location>
</feature>
<evidence type="ECO:0000259" key="1">
    <source>
        <dbReference type="Pfam" id="PF00108"/>
    </source>
</evidence>
<evidence type="ECO:0000313" key="3">
    <source>
        <dbReference type="EMBL" id="KPL74931.1"/>
    </source>
</evidence>
<dbReference type="Pfam" id="PF22691">
    <property type="entry name" value="Thiolase_C_1"/>
    <property type="match status" value="1"/>
</dbReference>
<keyword evidence="3" id="KW-0012">Acyltransferase</keyword>
<keyword evidence="3" id="KW-0808">Transferase</keyword>
<comment type="caution">
    <text evidence="3">The sequence shown here is derived from an EMBL/GenBank/DDBJ whole genome shotgun (WGS) entry which is preliminary data.</text>
</comment>
<protein>
    <submittedName>
        <fullName evidence="3">Acetyl-CoA acetyltransferase</fullName>
        <ecNumber evidence="3">2.3.1.9</ecNumber>
    </submittedName>
</protein>
<dbReference type="STRING" id="360411.AC812_10435"/>
<dbReference type="Pfam" id="PF00108">
    <property type="entry name" value="Thiolase_N"/>
    <property type="match status" value="1"/>
</dbReference>
<feature type="domain" description="Thiolase N-terminal" evidence="1">
    <location>
        <begin position="15"/>
        <end position="181"/>
    </location>
</feature>
<gene>
    <name evidence="3" type="ORF">AC812_10435</name>
</gene>
<dbReference type="CDD" id="cd00829">
    <property type="entry name" value="SCP-x_thiolase"/>
    <property type="match status" value="1"/>
</dbReference>
<evidence type="ECO:0000313" key="4">
    <source>
        <dbReference type="Proteomes" id="UP000050514"/>
    </source>
</evidence>
<accession>A0A0P6X1W2</accession>
<dbReference type="GO" id="GO:0003985">
    <property type="term" value="F:acetyl-CoA C-acetyltransferase activity"/>
    <property type="evidence" value="ECO:0007669"/>
    <property type="project" value="UniProtKB-EC"/>
</dbReference>
<proteinExistence type="predicted"/>
<dbReference type="InterPro" id="IPR002155">
    <property type="entry name" value="Thiolase"/>
</dbReference>
<name>A0A0P6X1W2_9CHLR</name>
<dbReference type="EC" id="2.3.1.9" evidence="3"/>
<keyword evidence="4" id="KW-1185">Reference proteome</keyword>
<dbReference type="InterPro" id="IPR020616">
    <property type="entry name" value="Thiolase_N"/>
</dbReference>
<dbReference type="AlphaFoldDB" id="A0A0P6X1W2"/>
<dbReference type="PANTHER" id="PTHR42870:SF6">
    <property type="entry name" value="ACETYL-COA C-ACYLTRANSFERASE"/>
    <property type="match status" value="1"/>
</dbReference>
<dbReference type="InterPro" id="IPR016039">
    <property type="entry name" value="Thiolase-like"/>
</dbReference>
<reference evidence="3 4" key="1">
    <citation type="submission" date="2015-07" db="EMBL/GenBank/DDBJ databases">
        <title>Draft genome of Bellilinea caldifistulae DSM 17877.</title>
        <authorList>
            <person name="Hemp J."/>
            <person name="Ward L.M."/>
            <person name="Pace L.A."/>
            <person name="Fischer W.W."/>
        </authorList>
    </citation>
    <scope>NUCLEOTIDE SEQUENCE [LARGE SCALE GENOMIC DNA]</scope>
    <source>
        <strain evidence="3 4">GOMI-1</strain>
    </source>
</reference>
<dbReference type="InterPro" id="IPR055140">
    <property type="entry name" value="Thiolase_C_2"/>
</dbReference>
<organism evidence="3 4">
    <name type="scientific">Bellilinea caldifistulae</name>
    <dbReference type="NCBI Taxonomy" id="360411"/>
    <lineage>
        <taxon>Bacteria</taxon>
        <taxon>Bacillati</taxon>
        <taxon>Chloroflexota</taxon>
        <taxon>Anaerolineae</taxon>
        <taxon>Anaerolineales</taxon>
        <taxon>Anaerolineaceae</taxon>
        <taxon>Bellilinea</taxon>
    </lineage>
</organism>
<dbReference type="Proteomes" id="UP000050514">
    <property type="component" value="Unassembled WGS sequence"/>
</dbReference>
<dbReference type="PANTHER" id="PTHR42870">
    <property type="entry name" value="ACETYL-COA C-ACETYLTRANSFERASE"/>
    <property type="match status" value="1"/>
</dbReference>